<dbReference type="Proteomes" id="UP000722485">
    <property type="component" value="Unassembled WGS sequence"/>
</dbReference>
<dbReference type="Pfam" id="PF13088">
    <property type="entry name" value="BNR_2"/>
    <property type="match status" value="1"/>
</dbReference>
<evidence type="ECO:0000259" key="1">
    <source>
        <dbReference type="Pfam" id="PF13088"/>
    </source>
</evidence>
<dbReference type="EMBL" id="JAANBB010000020">
    <property type="protein sequence ID" value="KAF7555452.1"/>
    <property type="molecule type" value="Genomic_DNA"/>
</dbReference>
<dbReference type="InterPro" id="IPR011040">
    <property type="entry name" value="Sialidase"/>
</dbReference>
<accession>A0A9P5HDD4</accession>
<organism evidence="2 3">
    <name type="scientific">Cylindrodendrum hubeiense</name>
    <dbReference type="NCBI Taxonomy" id="595255"/>
    <lineage>
        <taxon>Eukaryota</taxon>
        <taxon>Fungi</taxon>
        <taxon>Dikarya</taxon>
        <taxon>Ascomycota</taxon>
        <taxon>Pezizomycotina</taxon>
        <taxon>Sordariomycetes</taxon>
        <taxon>Hypocreomycetidae</taxon>
        <taxon>Hypocreales</taxon>
        <taxon>Nectriaceae</taxon>
        <taxon>Cylindrodendrum</taxon>
    </lineage>
</organism>
<sequence length="383" mass="42129">MATPNPTLSSAALPVATIQSHASNLLQLPDKTLLCVWFGGSQEGLPDISIWLSRWEPGSSTWSAPENISSDTNRSCQNPVLFRAPKTGDIWLFHTSQDGGNQDGAVIMARTSSDNGVTWSSPRYPLEGKTGVFVRQPLVVLADGTWVLPIFYCRSSPGQRWIGNNDISAIFYSRDDGKTWTENIVPESVGSVHMQIVPPAKGNSGYVAFFRSRWADNIYRSISSDGLSWGSPKATSLPNPNSGICAARLPSGNIAIIFNRSASEPHLDRREGLYDDITPEDDKRPNQAAVNGKAAIWGTPRKTLTVGISSDDGLTWKERVLEDGDGFCMTNNSKEKTNRELSYPSILAEQGTPNAPVHIAFTFHRQYIKYVRIENIEQWVESA</sequence>
<gene>
    <name evidence="2" type="ORF">G7Z17_g2100</name>
</gene>
<feature type="domain" description="Sialidase" evidence="1">
    <location>
        <begin position="32"/>
        <end position="351"/>
    </location>
</feature>
<protein>
    <recommendedName>
        <fullName evidence="1">Sialidase domain-containing protein</fullName>
    </recommendedName>
</protein>
<reference evidence="2" key="1">
    <citation type="submission" date="2020-03" db="EMBL/GenBank/DDBJ databases">
        <title>Draft Genome Sequence of Cylindrodendrum hubeiense.</title>
        <authorList>
            <person name="Buettner E."/>
            <person name="Kellner H."/>
        </authorList>
    </citation>
    <scope>NUCLEOTIDE SEQUENCE</scope>
    <source>
        <strain evidence="2">IHI 201604</strain>
    </source>
</reference>
<name>A0A9P5HDD4_9HYPO</name>
<dbReference type="CDD" id="cd15482">
    <property type="entry name" value="Sialidase_non-viral"/>
    <property type="match status" value="1"/>
</dbReference>
<dbReference type="OrthoDB" id="504663at2759"/>
<dbReference type="InterPro" id="IPR036278">
    <property type="entry name" value="Sialidase_sf"/>
</dbReference>
<dbReference type="PANTHER" id="PTHR43752">
    <property type="entry name" value="BNR/ASP-BOX REPEAT FAMILY PROTEIN"/>
    <property type="match status" value="1"/>
</dbReference>
<proteinExistence type="predicted"/>
<dbReference type="PANTHER" id="PTHR43752:SF2">
    <property type="entry name" value="BNR_ASP-BOX REPEAT FAMILY PROTEIN"/>
    <property type="match status" value="1"/>
</dbReference>
<evidence type="ECO:0000313" key="2">
    <source>
        <dbReference type="EMBL" id="KAF7555452.1"/>
    </source>
</evidence>
<dbReference type="AlphaFoldDB" id="A0A9P5HDD4"/>
<keyword evidence="3" id="KW-1185">Reference proteome</keyword>
<comment type="caution">
    <text evidence="2">The sequence shown here is derived from an EMBL/GenBank/DDBJ whole genome shotgun (WGS) entry which is preliminary data.</text>
</comment>
<evidence type="ECO:0000313" key="3">
    <source>
        <dbReference type="Proteomes" id="UP000722485"/>
    </source>
</evidence>
<dbReference type="SUPFAM" id="SSF50939">
    <property type="entry name" value="Sialidases"/>
    <property type="match status" value="1"/>
</dbReference>
<dbReference type="Gene3D" id="2.120.10.10">
    <property type="match status" value="1"/>
</dbReference>